<dbReference type="InterPro" id="IPR020456">
    <property type="entry name" value="Acylphosphatase"/>
</dbReference>
<name>A0A9X4NMU2_9BURK</name>
<gene>
    <name evidence="7" type="ORF">H010_02372</name>
</gene>
<proteinExistence type="inferred from homology"/>
<dbReference type="PANTHER" id="PTHR47268:SF4">
    <property type="entry name" value="ACYLPHOSPHATASE"/>
    <property type="match status" value="1"/>
</dbReference>
<evidence type="ECO:0000256" key="4">
    <source>
        <dbReference type="PROSITE-ProRule" id="PRU00520"/>
    </source>
</evidence>
<keyword evidence="4" id="KW-0378">Hydrolase</keyword>
<evidence type="ECO:0000256" key="1">
    <source>
        <dbReference type="ARBA" id="ARBA00005614"/>
    </source>
</evidence>
<dbReference type="RefSeq" id="WP_068170658.1">
    <property type="nucleotide sequence ID" value="NZ_AOGK01000002.1"/>
</dbReference>
<feature type="active site" evidence="4">
    <location>
        <position position="44"/>
    </location>
</feature>
<sequence length="98" mass="10761">MSPNPPDTTLTRHLRITGRVQGVGYRWHMTDEARRLGLTGWVRNRRDGSVEAVVSGPAGAVHALIEWARRGPSLARVDEVVVGDAEGAFEGFEPRETV</sequence>
<feature type="domain" description="Acylphosphatase-like" evidence="6">
    <location>
        <begin position="11"/>
        <end position="96"/>
    </location>
</feature>
<dbReference type="Gene3D" id="3.30.70.100">
    <property type="match status" value="1"/>
</dbReference>
<evidence type="ECO:0000256" key="5">
    <source>
        <dbReference type="RuleBase" id="RU004168"/>
    </source>
</evidence>
<dbReference type="PANTHER" id="PTHR47268">
    <property type="entry name" value="ACYLPHOSPHATASE"/>
    <property type="match status" value="1"/>
</dbReference>
<comment type="caution">
    <text evidence="7">The sequence shown here is derived from an EMBL/GenBank/DDBJ whole genome shotgun (WGS) entry which is preliminary data.</text>
</comment>
<evidence type="ECO:0000259" key="6">
    <source>
        <dbReference type="PROSITE" id="PS51160"/>
    </source>
</evidence>
<dbReference type="EMBL" id="AOGK01000002">
    <property type="protein sequence ID" value="MDG5974077.1"/>
    <property type="molecule type" value="Genomic_DNA"/>
</dbReference>
<dbReference type="EC" id="3.6.1.7" evidence="2 4"/>
<evidence type="ECO:0000256" key="2">
    <source>
        <dbReference type="ARBA" id="ARBA00012150"/>
    </source>
</evidence>
<dbReference type="InterPro" id="IPR017968">
    <property type="entry name" value="Acylphosphatase_CS"/>
</dbReference>
<protein>
    <recommendedName>
        <fullName evidence="2 4">acylphosphatase</fullName>
        <ecNumber evidence="2 4">3.6.1.7</ecNumber>
    </recommendedName>
</protein>
<dbReference type="InterPro" id="IPR001792">
    <property type="entry name" value="Acylphosphatase-like_dom"/>
</dbReference>
<dbReference type="InterPro" id="IPR036046">
    <property type="entry name" value="Acylphosphatase-like_dom_sf"/>
</dbReference>
<dbReference type="Pfam" id="PF00708">
    <property type="entry name" value="Acylphosphatase"/>
    <property type="match status" value="1"/>
</dbReference>
<evidence type="ECO:0000256" key="3">
    <source>
        <dbReference type="ARBA" id="ARBA00047645"/>
    </source>
</evidence>
<dbReference type="AlphaFoldDB" id="A0A9X4NMU2"/>
<dbReference type="GO" id="GO:0003998">
    <property type="term" value="F:acylphosphatase activity"/>
    <property type="evidence" value="ECO:0007669"/>
    <property type="project" value="UniProtKB-EC"/>
</dbReference>
<evidence type="ECO:0000313" key="7">
    <source>
        <dbReference type="EMBL" id="MDG5974077.1"/>
    </source>
</evidence>
<dbReference type="Proteomes" id="UP001152876">
    <property type="component" value="Unassembled WGS sequence"/>
</dbReference>
<feature type="active site" evidence="4">
    <location>
        <position position="26"/>
    </location>
</feature>
<accession>A0A9X4NMU2</accession>
<dbReference type="PROSITE" id="PS00151">
    <property type="entry name" value="ACYLPHOSPHATASE_2"/>
    <property type="match status" value="1"/>
</dbReference>
<organism evidence="7 8">
    <name type="scientific">Hydrogenophaga taeniospiralis CCUG 15921</name>
    <dbReference type="NCBI Taxonomy" id="1281780"/>
    <lineage>
        <taxon>Bacteria</taxon>
        <taxon>Pseudomonadati</taxon>
        <taxon>Pseudomonadota</taxon>
        <taxon>Betaproteobacteria</taxon>
        <taxon>Burkholderiales</taxon>
        <taxon>Comamonadaceae</taxon>
        <taxon>Hydrogenophaga</taxon>
    </lineage>
</organism>
<dbReference type="SUPFAM" id="SSF54975">
    <property type="entry name" value="Acylphosphatase/BLUF domain-like"/>
    <property type="match status" value="1"/>
</dbReference>
<dbReference type="PROSITE" id="PS51160">
    <property type="entry name" value="ACYLPHOSPHATASE_3"/>
    <property type="match status" value="1"/>
</dbReference>
<dbReference type="OrthoDB" id="5295388at2"/>
<comment type="similarity">
    <text evidence="1 5">Belongs to the acylphosphatase family.</text>
</comment>
<evidence type="ECO:0000313" key="8">
    <source>
        <dbReference type="Proteomes" id="UP001152876"/>
    </source>
</evidence>
<keyword evidence="8" id="KW-1185">Reference proteome</keyword>
<reference evidence="7" key="1">
    <citation type="submission" date="2013-01" db="EMBL/GenBank/DDBJ databases">
        <title>Genome draft of Hydrogenophaga taeniospiralis 2K1.</title>
        <authorList>
            <person name="Gomila M."/>
            <person name="Lalucat J."/>
        </authorList>
    </citation>
    <scope>NUCLEOTIDE SEQUENCE</scope>
    <source>
        <strain evidence="7">CCUG 15921</strain>
    </source>
</reference>
<dbReference type="PRINTS" id="PR00112">
    <property type="entry name" value="ACYLPHPHTASE"/>
</dbReference>
<comment type="catalytic activity">
    <reaction evidence="3 4">
        <text>an acyl phosphate + H2O = a carboxylate + phosphate + H(+)</text>
        <dbReference type="Rhea" id="RHEA:14965"/>
        <dbReference type="ChEBI" id="CHEBI:15377"/>
        <dbReference type="ChEBI" id="CHEBI:15378"/>
        <dbReference type="ChEBI" id="CHEBI:29067"/>
        <dbReference type="ChEBI" id="CHEBI:43474"/>
        <dbReference type="ChEBI" id="CHEBI:59918"/>
        <dbReference type="EC" id="3.6.1.7"/>
    </reaction>
</comment>